<dbReference type="EMBL" id="LDRK01000108">
    <property type="protein sequence ID" value="KTR81924.1"/>
    <property type="molecule type" value="Genomic_DNA"/>
</dbReference>
<accession>A0A147ECE2</accession>
<dbReference type="PANTHER" id="PTHR46847:SF1">
    <property type="entry name" value="D-ALLOSE-BINDING PERIPLASMIC PROTEIN-RELATED"/>
    <property type="match status" value="1"/>
</dbReference>
<dbReference type="PANTHER" id="PTHR46847">
    <property type="entry name" value="D-ALLOSE-BINDING PERIPLASMIC PROTEIN-RELATED"/>
    <property type="match status" value="1"/>
</dbReference>
<gene>
    <name evidence="5" type="ORF">NS354_11725</name>
</gene>
<keyword evidence="6" id="KW-1185">Reference proteome</keyword>
<dbReference type="AlphaFoldDB" id="A0A147ECE2"/>
<comment type="caution">
    <text evidence="5">The sequence shown here is derived from an EMBL/GenBank/DDBJ whole genome shotgun (WGS) entry which is preliminary data.</text>
</comment>
<dbReference type="InterPro" id="IPR028082">
    <property type="entry name" value="Peripla_BP_I"/>
</dbReference>
<name>A0A147ECE2_9MICO</name>
<feature type="domain" description="Periplasmic binding protein" evidence="4">
    <location>
        <begin position="6"/>
        <end position="168"/>
    </location>
</feature>
<feature type="non-terminal residue" evidence="5">
    <location>
        <position position="1"/>
    </location>
</feature>
<organism evidence="5 6">
    <name type="scientific">Leucobacter chromiiresistens</name>
    <dbReference type="NCBI Taxonomy" id="1079994"/>
    <lineage>
        <taxon>Bacteria</taxon>
        <taxon>Bacillati</taxon>
        <taxon>Actinomycetota</taxon>
        <taxon>Actinomycetes</taxon>
        <taxon>Micrococcales</taxon>
        <taxon>Microbacteriaceae</taxon>
        <taxon>Leucobacter</taxon>
    </lineage>
</organism>
<evidence type="ECO:0000256" key="1">
    <source>
        <dbReference type="ARBA" id="ARBA00004196"/>
    </source>
</evidence>
<dbReference type="Proteomes" id="UP000070810">
    <property type="component" value="Unassembled WGS sequence"/>
</dbReference>
<evidence type="ECO:0000313" key="6">
    <source>
        <dbReference type="Proteomes" id="UP000070810"/>
    </source>
</evidence>
<evidence type="ECO:0000313" key="5">
    <source>
        <dbReference type="EMBL" id="KTR81924.1"/>
    </source>
</evidence>
<sequence>GGPYDNEYVYTVSTDWASAGKTGAEWLVSQLGDNKEVVVLEGVAGVPLNDTSMPAVTEVLEAGGATIVAEGANGWNEADAQQTMAQILQSHPDVGGVYSFLTGGQGVPAAFADANLDFVPVVGGSGYNGEACTLVDNAEAGLTGNMVFGHPAIYAKGLEQAVLLLQGEDIEQEQYFPPAEITTENAEEFCQPDMPDNFQLGYDFPGLDITLEEYLEFAKQ</sequence>
<dbReference type="RefSeq" id="WP_153002206.1">
    <property type="nucleotide sequence ID" value="NZ_LDRK01000108.1"/>
</dbReference>
<comment type="subcellular location">
    <subcellularLocation>
        <location evidence="1">Cell envelope</location>
    </subcellularLocation>
</comment>
<comment type="similarity">
    <text evidence="2">Belongs to the bacterial solute-binding protein 2 family.</text>
</comment>
<dbReference type="Gene3D" id="3.40.50.2300">
    <property type="match status" value="1"/>
</dbReference>
<dbReference type="InterPro" id="IPR025997">
    <property type="entry name" value="SBP_2_dom"/>
</dbReference>
<dbReference type="SUPFAM" id="SSF53822">
    <property type="entry name" value="Periplasmic binding protein-like I"/>
    <property type="match status" value="1"/>
</dbReference>
<dbReference type="OrthoDB" id="9066846at2"/>
<reference evidence="5 6" key="1">
    <citation type="journal article" date="2016" name="Front. Microbiol.">
        <title>Genomic Resource of Rice Seed Associated Bacteria.</title>
        <authorList>
            <person name="Midha S."/>
            <person name="Bansal K."/>
            <person name="Sharma S."/>
            <person name="Kumar N."/>
            <person name="Patil P.P."/>
            <person name="Chaudhry V."/>
            <person name="Patil P.B."/>
        </authorList>
    </citation>
    <scope>NUCLEOTIDE SEQUENCE [LARGE SCALE GENOMIC DNA]</scope>
    <source>
        <strain evidence="5 6">NS354</strain>
    </source>
</reference>
<protein>
    <recommendedName>
        <fullName evidence="4">Periplasmic binding protein domain-containing protein</fullName>
    </recommendedName>
</protein>
<proteinExistence type="inferred from homology"/>
<dbReference type="Pfam" id="PF13407">
    <property type="entry name" value="Peripla_BP_4"/>
    <property type="match status" value="1"/>
</dbReference>
<evidence type="ECO:0000256" key="2">
    <source>
        <dbReference type="ARBA" id="ARBA00007639"/>
    </source>
</evidence>
<dbReference type="GO" id="GO:0030313">
    <property type="term" value="C:cell envelope"/>
    <property type="evidence" value="ECO:0007669"/>
    <property type="project" value="UniProtKB-SubCell"/>
</dbReference>
<dbReference type="PATRIC" id="fig|1079994.3.peg.202"/>
<evidence type="ECO:0000256" key="3">
    <source>
        <dbReference type="ARBA" id="ARBA00022729"/>
    </source>
</evidence>
<evidence type="ECO:0000259" key="4">
    <source>
        <dbReference type="Pfam" id="PF13407"/>
    </source>
</evidence>
<dbReference type="GO" id="GO:0030246">
    <property type="term" value="F:carbohydrate binding"/>
    <property type="evidence" value="ECO:0007669"/>
    <property type="project" value="UniProtKB-ARBA"/>
</dbReference>
<keyword evidence="3" id="KW-0732">Signal</keyword>